<evidence type="ECO:0000313" key="11">
    <source>
        <dbReference type="Proteomes" id="UP000291301"/>
    </source>
</evidence>
<dbReference type="Proteomes" id="UP000291301">
    <property type="component" value="Unassembled WGS sequence"/>
</dbReference>
<dbReference type="Pfam" id="PF00378">
    <property type="entry name" value="ECH_1"/>
    <property type="match status" value="1"/>
</dbReference>
<dbReference type="SUPFAM" id="SSF52096">
    <property type="entry name" value="ClpP/crotonase"/>
    <property type="match status" value="1"/>
</dbReference>
<proteinExistence type="predicted"/>
<reference evidence="10 11" key="1">
    <citation type="journal article" date="2015" name="Antonie Van Leeuwenhoek">
        <title>Oricola cellulosilytica gen. nov., sp. nov., a cellulose-degrading bacterium of the family Phyllobacteriaceae isolated from surface seashore water, and emended descriptions of Mesorhizobium loti and Phyllobacterium myrsinacearum.</title>
        <authorList>
            <person name="Hameed A."/>
            <person name="Shahina M."/>
            <person name="Lai W.A."/>
            <person name="Lin S.Y."/>
            <person name="Young L.S."/>
            <person name="Liu Y.C."/>
            <person name="Hsu Y.H."/>
            <person name="Young C.C."/>
        </authorList>
    </citation>
    <scope>NUCLEOTIDE SEQUENCE [LARGE SCALE GENOMIC DNA]</scope>
    <source>
        <strain evidence="10 11">KCTC 52183</strain>
    </source>
</reference>
<keyword evidence="5" id="KW-0520">NAD</keyword>
<keyword evidence="2" id="KW-0276">Fatty acid metabolism</keyword>
<dbReference type="GO" id="GO:0070403">
    <property type="term" value="F:NAD+ binding"/>
    <property type="evidence" value="ECO:0007669"/>
    <property type="project" value="InterPro"/>
</dbReference>
<dbReference type="InterPro" id="IPR006108">
    <property type="entry name" value="3HC_DH_C"/>
</dbReference>
<dbReference type="SUPFAM" id="SSF48179">
    <property type="entry name" value="6-phosphogluconate dehydrogenase C-terminal domain-like"/>
    <property type="match status" value="2"/>
</dbReference>
<dbReference type="Gene3D" id="1.10.1040.50">
    <property type="match status" value="1"/>
</dbReference>
<accession>A0A4R0PBI5</accession>
<gene>
    <name evidence="10" type="ORF">E0D97_14905</name>
</gene>
<comment type="catalytic activity">
    <reaction evidence="7">
        <text>a (3S)-3-hydroxyacyl-CoA + NAD(+) = a 3-oxoacyl-CoA + NADH + H(+)</text>
        <dbReference type="Rhea" id="RHEA:22432"/>
        <dbReference type="ChEBI" id="CHEBI:15378"/>
        <dbReference type="ChEBI" id="CHEBI:57318"/>
        <dbReference type="ChEBI" id="CHEBI:57540"/>
        <dbReference type="ChEBI" id="CHEBI:57945"/>
        <dbReference type="ChEBI" id="CHEBI:90726"/>
        <dbReference type="EC" id="1.1.1.35"/>
    </reaction>
</comment>
<evidence type="ECO:0000259" key="8">
    <source>
        <dbReference type="Pfam" id="PF00725"/>
    </source>
</evidence>
<dbReference type="PANTHER" id="PTHR48075:SF7">
    <property type="entry name" value="3-HYDROXYACYL-COA DEHYDROGENASE-RELATED"/>
    <property type="match status" value="1"/>
</dbReference>
<dbReference type="InterPro" id="IPR001753">
    <property type="entry name" value="Enoyl-CoA_hydra/iso"/>
</dbReference>
<dbReference type="InterPro" id="IPR036291">
    <property type="entry name" value="NAD(P)-bd_dom_sf"/>
</dbReference>
<organism evidence="10 11">
    <name type="scientific">Oricola cellulosilytica</name>
    <dbReference type="NCBI Taxonomy" id="1429082"/>
    <lineage>
        <taxon>Bacteria</taxon>
        <taxon>Pseudomonadati</taxon>
        <taxon>Pseudomonadota</taxon>
        <taxon>Alphaproteobacteria</taxon>
        <taxon>Hyphomicrobiales</taxon>
        <taxon>Ahrensiaceae</taxon>
        <taxon>Oricola</taxon>
    </lineage>
</organism>
<dbReference type="InterPro" id="IPR008927">
    <property type="entry name" value="6-PGluconate_DH-like_C_sf"/>
</dbReference>
<sequence>MASHPGNSLRRVCVIGAGTMGSGIAGQVANAGYPVLLLDMPGNDGNRNAITEAALERLRKSDPPALFSEDVLNRISIGNIEDDLASVADCDWIVEAVVERLDIKRVLYRSLQPHLKPEAIVTSNTSTIPISLLVEEMDDEFARRFAITHFFNPVRYMRLLELVRGEKTENEVVETLADFCDRVLGKGVVRCADTPGFLGNRVGVFALQVGIAEATQLGLDIETADALMGRPMGIPKTGIFGLYDLIGLDLMADVVRSLRAILPAEDPFHAVGGENALINKLCESGLTGNKGRGGFYRRGEDGAKLAIDLSTGDYRPRNRGVPERAESGGLAELVSGDDLNAKFCWNVLNRILRYSASLIPAVTENPQDIDDAMKLGYNWIKGPFEMLDEIGVETFVARCQAEDLTVPDFLRNNASGPIYRVDDGVLQVRRADGAYRPLDLPEGVVRFHLKRRELEPDSENPSASLFTLESGIRLVEFHTKANALDADSMALVREAAENPGRGIIIHNDGQHFSAGVNLQRFREFIDAGDWSGIDAFLDDFQQACRALKYCAAPVVGAPSGLSIGGGFEVLAHCSKLVVHTNVVLGLVESLVGLVPGGGGVKETFLRWYRKSGDWEQAAWNAFKQIGYGRTASSPDQAKSLAYFLPDRDETVMNRDRLMSAATRVVGEMESGYRPPEKPEFQLLGGDLHGRMHAFLEKGLADGTFHPHDVTVGSEIAAILTGGEQAEPRRASEQDLYDLERSSFVRLARTPQTRARIEAMLSGKGTLRN</sequence>
<evidence type="ECO:0000256" key="4">
    <source>
        <dbReference type="ARBA" id="ARBA00023002"/>
    </source>
</evidence>
<dbReference type="InterPro" id="IPR029045">
    <property type="entry name" value="ClpP/crotonase-like_dom_sf"/>
</dbReference>
<evidence type="ECO:0000259" key="9">
    <source>
        <dbReference type="Pfam" id="PF02737"/>
    </source>
</evidence>
<evidence type="ECO:0000256" key="7">
    <source>
        <dbReference type="ARBA" id="ARBA00049556"/>
    </source>
</evidence>
<dbReference type="GO" id="GO:0003857">
    <property type="term" value="F:(3S)-3-hydroxyacyl-CoA dehydrogenase (NAD+) activity"/>
    <property type="evidence" value="ECO:0007669"/>
    <property type="project" value="UniProtKB-EC"/>
</dbReference>
<comment type="caution">
    <text evidence="10">The sequence shown here is derived from an EMBL/GenBank/DDBJ whole genome shotgun (WGS) entry which is preliminary data.</text>
</comment>
<feature type="domain" description="3-hydroxyacyl-CoA dehydrogenase C-terminal" evidence="8">
    <location>
        <begin position="196"/>
        <end position="297"/>
    </location>
</feature>
<dbReference type="CDD" id="cd06558">
    <property type="entry name" value="crotonase-like"/>
    <property type="match status" value="1"/>
</dbReference>
<keyword evidence="4" id="KW-0560">Oxidoreductase</keyword>
<dbReference type="UniPathway" id="UPA00659"/>
<name>A0A4R0PBI5_9HYPH</name>
<evidence type="ECO:0000313" key="10">
    <source>
        <dbReference type="EMBL" id="TCD12307.1"/>
    </source>
</evidence>
<dbReference type="SUPFAM" id="SSF51735">
    <property type="entry name" value="NAD(P)-binding Rossmann-fold domains"/>
    <property type="match status" value="1"/>
</dbReference>
<dbReference type="InterPro" id="IPR006176">
    <property type="entry name" value="3-OHacyl-CoA_DH_NAD-bd"/>
</dbReference>
<dbReference type="PANTHER" id="PTHR48075">
    <property type="entry name" value="3-HYDROXYACYL-COA DEHYDROGENASE FAMILY PROTEIN"/>
    <property type="match status" value="1"/>
</dbReference>
<dbReference type="AlphaFoldDB" id="A0A4R0PBI5"/>
<evidence type="ECO:0000256" key="5">
    <source>
        <dbReference type="ARBA" id="ARBA00023027"/>
    </source>
</evidence>
<keyword evidence="3" id="KW-0442">Lipid degradation</keyword>
<feature type="domain" description="3-hydroxyacyl-CoA dehydrogenase NAD binding" evidence="9">
    <location>
        <begin position="12"/>
        <end position="193"/>
    </location>
</feature>
<comment type="pathway">
    <text evidence="1">Lipid metabolism; fatty acid beta-oxidation.</text>
</comment>
<protein>
    <submittedName>
        <fullName evidence="10">3-hydroxyacyl-CoA dehydrogenase</fullName>
    </submittedName>
</protein>
<dbReference type="Pfam" id="PF02737">
    <property type="entry name" value="3HCDH_N"/>
    <property type="match status" value="1"/>
</dbReference>
<dbReference type="Gene3D" id="3.90.226.10">
    <property type="entry name" value="2-enoyl-CoA Hydratase, Chain A, domain 1"/>
    <property type="match status" value="1"/>
</dbReference>
<dbReference type="OrthoDB" id="5389341at2"/>
<dbReference type="Gene3D" id="3.40.50.720">
    <property type="entry name" value="NAD(P)-binding Rossmann-like Domain"/>
    <property type="match status" value="1"/>
</dbReference>
<evidence type="ECO:0000256" key="1">
    <source>
        <dbReference type="ARBA" id="ARBA00005005"/>
    </source>
</evidence>
<dbReference type="RefSeq" id="WP_131570379.1">
    <property type="nucleotide sequence ID" value="NZ_JAINFK010000005.1"/>
</dbReference>
<dbReference type="Pfam" id="PF00725">
    <property type="entry name" value="3HCDH"/>
    <property type="match status" value="2"/>
</dbReference>
<feature type="domain" description="3-hydroxyacyl-CoA dehydrogenase C-terminal" evidence="8">
    <location>
        <begin position="349"/>
        <end position="397"/>
    </location>
</feature>
<evidence type="ECO:0000256" key="3">
    <source>
        <dbReference type="ARBA" id="ARBA00022963"/>
    </source>
</evidence>
<dbReference type="EMBL" id="SJST01000007">
    <property type="protein sequence ID" value="TCD12307.1"/>
    <property type="molecule type" value="Genomic_DNA"/>
</dbReference>
<evidence type="ECO:0000256" key="2">
    <source>
        <dbReference type="ARBA" id="ARBA00022832"/>
    </source>
</evidence>
<keyword evidence="6" id="KW-0443">Lipid metabolism</keyword>
<evidence type="ECO:0000256" key="6">
    <source>
        <dbReference type="ARBA" id="ARBA00023098"/>
    </source>
</evidence>
<dbReference type="GO" id="GO:0006635">
    <property type="term" value="P:fatty acid beta-oxidation"/>
    <property type="evidence" value="ECO:0007669"/>
    <property type="project" value="UniProtKB-UniPathway"/>
</dbReference>
<keyword evidence="11" id="KW-1185">Reference proteome</keyword>